<dbReference type="Proteomes" id="UP000199601">
    <property type="component" value="Unassembled WGS sequence"/>
</dbReference>
<protein>
    <submittedName>
        <fullName evidence="1">Uncharacterized protein</fullName>
    </submittedName>
</protein>
<sequence length="114" mass="11713" precursor="true">MTAQRLCGRLRTTALVAGPLFVAGVMWAGPAQADATSFVNDLHKVGIHAVTGGDEALVQMGLNVCQQLSWGAPPAQLEGLAVQRSDGTQGASGITPQQADDVVGFAVRDLCPDA</sequence>
<dbReference type="EMBL" id="CTEC01000001">
    <property type="protein sequence ID" value="CQD09275.1"/>
    <property type="molecule type" value="Genomic_DNA"/>
</dbReference>
<dbReference type="RefSeq" id="WP_085238499.1">
    <property type="nucleotide sequence ID" value="NZ_CP157315.1"/>
</dbReference>
<evidence type="ECO:0000313" key="2">
    <source>
        <dbReference type="Proteomes" id="UP000199601"/>
    </source>
</evidence>
<organism evidence="1 2">
    <name type="scientific">Mycobacterium europaeum</name>
    <dbReference type="NCBI Taxonomy" id="761804"/>
    <lineage>
        <taxon>Bacteria</taxon>
        <taxon>Bacillati</taxon>
        <taxon>Actinomycetota</taxon>
        <taxon>Actinomycetes</taxon>
        <taxon>Mycobacteriales</taxon>
        <taxon>Mycobacteriaceae</taxon>
        <taxon>Mycobacterium</taxon>
        <taxon>Mycobacterium simiae complex</taxon>
    </lineage>
</organism>
<reference evidence="2" key="1">
    <citation type="submission" date="2015-03" db="EMBL/GenBank/DDBJ databases">
        <authorList>
            <person name="Urmite Genomes"/>
        </authorList>
    </citation>
    <scope>NUCLEOTIDE SEQUENCE [LARGE SCALE GENOMIC DNA]</scope>
    <source>
        <strain evidence="2">CSUR P1344</strain>
    </source>
</reference>
<gene>
    <name evidence="1" type="ORF">BN000_01893</name>
</gene>
<keyword evidence="2" id="KW-1185">Reference proteome</keyword>
<dbReference type="Pfam" id="PF05305">
    <property type="entry name" value="DUF732"/>
    <property type="match status" value="1"/>
</dbReference>
<name>A0A0U1D8F3_9MYCO</name>
<evidence type="ECO:0000313" key="1">
    <source>
        <dbReference type="EMBL" id="CQD09275.1"/>
    </source>
</evidence>
<dbReference type="InterPro" id="IPR007969">
    <property type="entry name" value="DUF732"/>
</dbReference>
<dbReference type="AlphaFoldDB" id="A0A0U1D8F3"/>
<proteinExistence type="predicted"/>
<accession>A0A0U1D8F3</accession>
<dbReference type="OrthoDB" id="4746461at2"/>